<comment type="caution">
    <text evidence="2">The sequence shown here is derived from an EMBL/GenBank/DDBJ whole genome shotgun (WGS) entry which is preliminary data.</text>
</comment>
<accession>A0ABW5MXH4</accession>
<name>A0ABW5MXH4_9FLAO</name>
<dbReference type="InterPro" id="IPR037217">
    <property type="entry name" value="Trp/Indoleamine_2_3_dOase-like"/>
</dbReference>
<feature type="binding site" evidence="1">
    <location>
        <position position="116"/>
    </location>
    <ligand>
        <name>substrate</name>
    </ligand>
</feature>
<comment type="cofactor">
    <cofactor evidence="1">
        <name>heme</name>
        <dbReference type="ChEBI" id="CHEBI:30413"/>
    </cofactor>
    <text evidence="1">Binds 1 heme group per subunit.</text>
</comment>
<dbReference type="SUPFAM" id="SSF140959">
    <property type="entry name" value="Indolic compounds 2,3-dioxygenase-like"/>
    <property type="match status" value="1"/>
</dbReference>
<dbReference type="Proteomes" id="UP001597526">
    <property type="component" value="Unassembled WGS sequence"/>
</dbReference>
<proteinExistence type="inferred from homology"/>
<keyword evidence="1" id="KW-0479">Metal-binding</keyword>
<dbReference type="Gene3D" id="1.10.287.3810">
    <property type="match status" value="1"/>
</dbReference>
<organism evidence="2 3">
    <name type="scientific">Croceitalea marina</name>
    <dbReference type="NCBI Taxonomy" id="1775166"/>
    <lineage>
        <taxon>Bacteria</taxon>
        <taxon>Pseudomonadati</taxon>
        <taxon>Bacteroidota</taxon>
        <taxon>Flavobacteriia</taxon>
        <taxon>Flavobacteriales</taxon>
        <taxon>Flavobacteriaceae</taxon>
        <taxon>Croceitalea</taxon>
    </lineage>
</organism>
<protein>
    <recommendedName>
        <fullName evidence="1">Tryptophan 2,3-dioxygenase</fullName>
        <shortName evidence="1">TDO</shortName>
        <ecNumber evidence="1">1.13.11.11</ecNumber>
    </recommendedName>
    <alternativeName>
        <fullName evidence="1">Tryptamin 2,3-dioxygenase</fullName>
    </alternativeName>
    <alternativeName>
        <fullName evidence="1">Tryptophan oxygenase</fullName>
        <shortName evidence="1">TO</shortName>
        <shortName evidence="1">TRPO</shortName>
    </alternativeName>
    <alternativeName>
        <fullName evidence="1">Tryptophan pyrrolase</fullName>
    </alternativeName>
    <alternativeName>
        <fullName evidence="1">Tryptophanase</fullName>
    </alternativeName>
</protein>
<dbReference type="EMBL" id="JBHULB010000008">
    <property type="protein sequence ID" value="MFD2587043.1"/>
    <property type="molecule type" value="Genomic_DNA"/>
</dbReference>
<dbReference type="Pfam" id="PF03301">
    <property type="entry name" value="Trp_dioxygenase"/>
    <property type="match status" value="1"/>
</dbReference>
<keyword evidence="1" id="KW-0349">Heme</keyword>
<keyword evidence="1" id="KW-0823">Tryptophan catabolism</keyword>
<evidence type="ECO:0000313" key="3">
    <source>
        <dbReference type="Proteomes" id="UP001597526"/>
    </source>
</evidence>
<feature type="binding site" evidence="1">
    <location>
        <begin position="45"/>
        <end position="49"/>
    </location>
    <ligand>
        <name>substrate</name>
    </ligand>
</feature>
<keyword evidence="1" id="KW-0560">Oxidoreductase</keyword>
<dbReference type="EC" id="1.13.11.11" evidence="1"/>
<sequence length="369" mass="43095">MKGQNNSKKYSTIHYHDYLELDKILEAQHPRSEAIGAPAHEEMLFIITHQAYELWFKQIVHELASILAMFGNEQVDERSVGTVVSRIERIEKIMDLLIQQIEIMETMTPLDFLDFRNYLFPASGFQSFQFRLVESLLGLPEEERITYNNHHYAAFFPKEQQERLDAIYANGTLFDAIEKWLERTPFIQFGKFAFLESYEVAVDKMVRKEQEAIKTSSYLQEEEKKMRLKMLGSKDTYFQSVLDKKIHKKLKAAGELRFSYDATVAALFINLYRDEPILHLPFKLLSKLMEIDSKFTTWRYRHAQMVLRMLGKKIGTGGSSGHDYLNETAQKHKFFGDLHNISTLLIPRSELPDLPPDLKQELSFSFTAK</sequence>
<dbReference type="PANTHER" id="PTHR10138">
    <property type="entry name" value="TRYPTOPHAN 2,3-DIOXYGENASE"/>
    <property type="match status" value="1"/>
</dbReference>
<keyword evidence="3" id="KW-1185">Reference proteome</keyword>
<gene>
    <name evidence="1" type="primary">kynA</name>
    <name evidence="2" type="ORF">ACFSQJ_08880</name>
</gene>
<dbReference type="InterPro" id="IPR004981">
    <property type="entry name" value="Trp_2_3_dOase"/>
</dbReference>
<comment type="catalytic activity">
    <reaction evidence="1">
        <text>L-tryptophan + O2 = N-formyl-L-kynurenine</text>
        <dbReference type="Rhea" id="RHEA:24536"/>
        <dbReference type="ChEBI" id="CHEBI:15379"/>
        <dbReference type="ChEBI" id="CHEBI:57912"/>
        <dbReference type="ChEBI" id="CHEBI:58629"/>
        <dbReference type="EC" id="1.13.11.11"/>
    </reaction>
</comment>
<dbReference type="HAMAP" id="MF_01972">
    <property type="entry name" value="T23O"/>
    <property type="match status" value="1"/>
</dbReference>
<evidence type="ECO:0000313" key="2">
    <source>
        <dbReference type="EMBL" id="MFD2587043.1"/>
    </source>
</evidence>
<keyword evidence="1" id="KW-0408">Iron</keyword>
<dbReference type="Gene3D" id="1.20.58.480">
    <property type="match status" value="1"/>
</dbReference>
<keyword evidence="1" id="KW-0223">Dioxygenase</keyword>
<feature type="binding site" description="axial binding residue" evidence="1">
    <location>
        <position position="302"/>
    </location>
    <ligand>
        <name>heme</name>
        <dbReference type="ChEBI" id="CHEBI:30413"/>
    </ligand>
    <ligandPart>
        <name>Fe</name>
        <dbReference type="ChEBI" id="CHEBI:18248"/>
    </ligandPart>
</feature>
<comment type="similarity">
    <text evidence="1">Belongs to the tryptophan 2,3-dioxygenase family.</text>
</comment>
<dbReference type="RefSeq" id="WP_377766595.1">
    <property type="nucleotide sequence ID" value="NZ_JBHULB010000008.1"/>
</dbReference>
<dbReference type="PANTHER" id="PTHR10138:SF0">
    <property type="entry name" value="TRYPTOPHAN 2,3-DIOXYGENASE"/>
    <property type="match status" value="1"/>
</dbReference>
<comment type="function">
    <text evidence="1">Heme-dependent dioxygenase that catalyzes the oxidative cleavage of the L-tryptophan (L-Trp) pyrrole ring and converts L-tryptophan to N-formyl-L-kynurenine. Catalyzes the oxidative cleavage of the indole moiety.</text>
</comment>
<evidence type="ECO:0000256" key="1">
    <source>
        <dbReference type="HAMAP-Rule" id="MF_01972"/>
    </source>
</evidence>
<reference evidence="3" key="1">
    <citation type="journal article" date="2019" name="Int. J. Syst. Evol. Microbiol.">
        <title>The Global Catalogue of Microorganisms (GCM) 10K type strain sequencing project: providing services to taxonomists for standard genome sequencing and annotation.</title>
        <authorList>
            <consortium name="The Broad Institute Genomics Platform"/>
            <consortium name="The Broad Institute Genome Sequencing Center for Infectious Disease"/>
            <person name="Wu L."/>
            <person name="Ma J."/>
        </authorList>
    </citation>
    <scope>NUCLEOTIDE SEQUENCE [LARGE SCALE GENOMIC DNA]</scope>
    <source>
        <strain evidence="3">KCTC 52368</strain>
    </source>
</reference>
<comment type="pathway">
    <text evidence="1">Amino-acid degradation; L-tryptophan degradation via kynurenine pathway; L-kynurenine from L-tryptophan: step 1/2.</text>
</comment>
<comment type="subunit">
    <text evidence="1">Homotetramer.</text>
</comment>
<comment type="caution">
    <text evidence="1">Lacks conserved residue(s) required for the propagation of feature annotation.</text>
</comment>
<feature type="binding site" evidence="1">
    <location>
        <position position="316"/>
    </location>
    <ligand>
        <name>substrate</name>
    </ligand>
</feature>